<sequence>MAKKGLFLGLLVAGAGIAYSKYRSLDEDGQRAVREDILDKADIVRDRAVDYAFYANDVLDDLKDAWNDHKANSSDTETYSDEEDTEENDDIVLSSDDLIQDQTGNDDEGTETVTFNPNTDK</sequence>
<feature type="compositionally biased region" description="Polar residues" evidence="1">
    <location>
        <begin position="111"/>
        <end position="121"/>
    </location>
</feature>
<dbReference type="RefSeq" id="WP_010620721.1">
    <property type="nucleotide sequence ID" value="NZ_PUFO01000079.1"/>
</dbReference>
<proteinExistence type="predicted"/>
<evidence type="ECO:0000313" key="2">
    <source>
        <dbReference type="EMBL" id="TDG74321.1"/>
    </source>
</evidence>
<comment type="caution">
    <text evidence="2">The sequence shown here is derived from an EMBL/GenBank/DDBJ whole genome shotgun (WGS) entry which is preliminary data.</text>
</comment>
<dbReference type="OrthoDB" id="2329788at2"/>
<dbReference type="EMBL" id="PUFO01000079">
    <property type="protein sequence ID" value="TDG74321.1"/>
    <property type="molecule type" value="Genomic_DNA"/>
</dbReference>
<evidence type="ECO:0000313" key="3">
    <source>
        <dbReference type="Proteomes" id="UP000294854"/>
    </source>
</evidence>
<protein>
    <submittedName>
        <fullName evidence="2">Uncharacterized protein</fullName>
    </submittedName>
</protein>
<organism evidence="2 3">
    <name type="scientific">Secundilactobacillus malefermentans</name>
    <dbReference type="NCBI Taxonomy" id="176292"/>
    <lineage>
        <taxon>Bacteria</taxon>
        <taxon>Bacillati</taxon>
        <taxon>Bacillota</taxon>
        <taxon>Bacilli</taxon>
        <taxon>Lactobacillales</taxon>
        <taxon>Lactobacillaceae</taxon>
        <taxon>Secundilactobacillus</taxon>
    </lineage>
</organism>
<gene>
    <name evidence="2" type="ORF">C5L31_000888</name>
</gene>
<name>A0A4R5NIQ8_9LACO</name>
<accession>A0A4R5NIQ8</accession>
<keyword evidence="3" id="KW-1185">Reference proteome</keyword>
<dbReference type="STRING" id="1122149.FD44_GL001970"/>
<reference evidence="2 3" key="1">
    <citation type="journal article" date="2019" name="Appl. Microbiol. Biotechnol.">
        <title>Uncovering carbohydrate metabolism through a genotype-phenotype association study of 56 lactic acid bacteria genomes.</title>
        <authorList>
            <person name="Buron-Moles G."/>
            <person name="Chailyan A."/>
            <person name="Dolejs I."/>
            <person name="Forster J."/>
            <person name="Miks M.H."/>
        </authorList>
    </citation>
    <scope>NUCLEOTIDE SEQUENCE [LARGE SCALE GENOMIC DNA]</scope>
    <source>
        <strain evidence="2 3">ATCC 49373</strain>
    </source>
</reference>
<evidence type="ECO:0000256" key="1">
    <source>
        <dbReference type="SAM" id="MobiDB-lite"/>
    </source>
</evidence>
<dbReference type="Proteomes" id="UP000294854">
    <property type="component" value="Unassembled WGS sequence"/>
</dbReference>
<feature type="region of interest" description="Disordered" evidence="1">
    <location>
        <begin position="67"/>
        <end position="121"/>
    </location>
</feature>
<dbReference type="AlphaFoldDB" id="A0A4R5NIQ8"/>
<feature type="compositionally biased region" description="Acidic residues" evidence="1">
    <location>
        <begin position="78"/>
        <end position="90"/>
    </location>
</feature>